<dbReference type="Proteomes" id="UP000319804">
    <property type="component" value="Unassembled WGS sequence"/>
</dbReference>
<protein>
    <recommendedName>
        <fullName evidence="5">protein adenylyltransferase</fullName>
        <ecNumber evidence="5">2.7.7.108</ecNumber>
    </recommendedName>
</protein>
<comment type="caution">
    <text evidence="10">The sequence shown here is derived from an EMBL/GenBank/DDBJ whole genome shotgun (WGS) entry which is preliminary data.</text>
</comment>
<dbReference type="OrthoDB" id="9813719at2"/>
<dbReference type="PROSITE" id="PS51459">
    <property type="entry name" value="FIDO"/>
    <property type="match status" value="1"/>
</dbReference>
<keyword evidence="1" id="KW-0808">Transferase</keyword>
<name>A0A4Y3UQD0_9MICO</name>
<dbReference type="EC" id="2.7.7.108" evidence="5"/>
<dbReference type="GO" id="GO:0051302">
    <property type="term" value="P:regulation of cell division"/>
    <property type="evidence" value="ECO:0007669"/>
    <property type="project" value="TreeGrafter"/>
</dbReference>
<keyword evidence="2" id="KW-0548">Nucleotidyltransferase</keyword>
<dbReference type="EMBL" id="VFPS01000003">
    <property type="protein sequence ID" value="TQM98105.1"/>
    <property type="molecule type" value="Genomic_DNA"/>
</dbReference>
<evidence type="ECO:0000256" key="3">
    <source>
        <dbReference type="ARBA" id="ARBA00022741"/>
    </source>
</evidence>
<keyword evidence="3" id="KW-0547">Nucleotide-binding</keyword>
<keyword evidence="4" id="KW-0067">ATP-binding</keyword>
<sequence>MASPEFVDPYLDPETGLLRNKFGARTKVALDEAEGDLSFARMMQLMDRPPKATGDLDELRAIHRHLFQDVYEWAGELRTVDIKKNVEGAEHFLPVSMIDRAAGFAAAELREDSNLHGMDRARFIERLSYHYDAFNYVHSFREGNGRTQRVFWNRIARDAGWQLDWRQVHGSTNDAACRAASERRDFGPLRSMFDQIVTRATPAGQRDAAWHAAERARLSFPTSATRAAQSGPQGSPGAPQARAGYMPGGRSGIERGEGR</sequence>
<evidence type="ECO:0000259" key="9">
    <source>
        <dbReference type="PROSITE" id="PS51459"/>
    </source>
</evidence>
<dbReference type="GO" id="GO:0005524">
    <property type="term" value="F:ATP binding"/>
    <property type="evidence" value="ECO:0007669"/>
    <property type="project" value="UniProtKB-KW"/>
</dbReference>
<dbReference type="Pfam" id="PF02661">
    <property type="entry name" value="Fic"/>
    <property type="match status" value="1"/>
</dbReference>
<evidence type="ECO:0000256" key="1">
    <source>
        <dbReference type="ARBA" id="ARBA00022679"/>
    </source>
</evidence>
<dbReference type="AlphaFoldDB" id="A0A4Y3UQD0"/>
<feature type="region of interest" description="Disordered" evidence="8">
    <location>
        <begin position="221"/>
        <end position="259"/>
    </location>
</feature>
<comment type="catalytic activity">
    <reaction evidence="7">
        <text>L-tyrosyl-[protein] + ATP = O-(5'-adenylyl)-L-tyrosyl-[protein] + diphosphate</text>
        <dbReference type="Rhea" id="RHEA:54288"/>
        <dbReference type="Rhea" id="RHEA-COMP:10136"/>
        <dbReference type="Rhea" id="RHEA-COMP:13846"/>
        <dbReference type="ChEBI" id="CHEBI:30616"/>
        <dbReference type="ChEBI" id="CHEBI:33019"/>
        <dbReference type="ChEBI" id="CHEBI:46858"/>
        <dbReference type="ChEBI" id="CHEBI:83624"/>
        <dbReference type="EC" id="2.7.7.108"/>
    </reaction>
</comment>
<feature type="domain" description="Fido" evidence="9">
    <location>
        <begin position="54"/>
        <end position="199"/>
    </location>
</feature>
<dbReference type="GO" id="GO:0070733">
    <property type="term" value="F:AMPylase activity"/>
    <property type="evidence" value="ECO:0007669"/>
    <property type="project" value="UniProtKB-EC"/>
</dbReference>
<dbReference type="PANTHER" id="PTHR39560:SF1">
    <property type="entry name" value="PROTEIN ADENYLYLTRANSFERASE FIC-RELATED"/>
    <property type="match status" value="1"/>
</dbReference>
<accession>A0A4Y3UQD0</accession>
<evidence type="ECO:0000256" key="6">
    <source>
        <dbReference type="ARBA" id="ARBA00047939"/>
    </source>
</evidence>
<organism evidence="10 11">
    <name type="scientific">Microbacterium lacticum</name>
    <dbReference type="NCBI Taxonomy" id="33885"/>
    <lineage>
        <taxon>Bacteria</taxon>
        <taxon>Bacillati</taxon>
        <taxon>Actinomycetota</taxon>
        <taxon>Actinomycetes</taxon>
        <taxon>Micrococcales</taxon>
        <taxon>Microbacteriaceae</taxon>
        <taxon>Microbacterium</taxon>
    </lineage>
</organism>
<evidence type="ECO:0000256" key="2">
    <source>
        <dbReference type="ARBA" id="ARBA00022695"/>
    </source>
</evidence>
<dbReference type="PANTHER" id="PTHR39560">
    <property type="entry name" value="PROTEIN ADENYLYLTRANSFERASE FIC-RELATED"/>
    <property type="match status" value="1"/>
</dbReference>
<dbReference type="InterPro" id="IPR036597">
    <property type="entry name" value="Fido-like_dom_sf"/>
</dbReference>
<evidence type="ECO:0000256" key="5">
    <source>
        <dbReference type="ARBA" id="ARBA00034531"/>
    </source>
</evidence>
<proteinExistence type="predicted"/>
<evidence type="ECO:0000256" key="4">
    <source>
        <dbReference type="ARBA" id="ARBA00022840"/>
    </source>
</evidence>
<evidence type="ECO:0000256" key="8">
    <source>
        <dbReference type="SAM" id="MobiDB-lite"/>
    </source>
</evidence>
<comment type="catalytic activity">
    <reaction evidence="6">
        <text>L-threonyl-[protein] + ATP = 3-O-(5'-adenylyl)-L-threonyl-[protein] + diphosphate</text>
        <dbReference type="Rhea" id="RHEA:54292"/>
        <dbReference type="Rhea" id="RHEA-COMP:11060"/>
        <dbReference type="Rhea" id="RHEA-COMP:13847"/>
        <dbReference type="ChEBI" id="CHEBI:30013"/>
        <dbReference type="ChEBI" id="CHEBI:30616"/>
        <dbReference type="ChEBI" id="CHEBI:33019"/>
        <dbReference type="ChEBI" id="CHEBI:138113"/>
        <dbReference type="EC" id="2.7.7.108"/>
    </reaction>
</comment>
<evidence type="ECO:0000313" key="10">
    <source>
        <dbReference type="EMBL" id="TQM98105.1"/>
    </source>
</evidence>
<dbReference type="Gene3D" id="1.10.3290.10">
    <property type="entry name" value="Fido-like domain"/>
    <property type="match status" value="1"/>
</dbReference>
<dbReference type="SUPFAM" id="SSF140931">
    <property type="entry name" value="Fic-like"/>
    <property type="match status" value="1"/>
</dbReference>
<feature type="compositionally biased region" description="Polar residues" evidence="8">
    <location>
        <begin position="221"/>
        <end position="233"/>
    </location>
</feature>
<evidence type="ECO:0000313" key="11">
    <source>
        <dbReference type="Proteomes" id="UP000319804"/>
    </source>
</evidence>
<keyword evidence="11" id="KW-1185">Reference proteome</keyword>
<dbReference type="RefSeq" id="WP_141381526.1">
    <property type="nucleotide sequence ID" value="NZ_BJNA01000086.1"/>
</dbReference>
<reference evidence="10 11" key="1">
    <citation type="submission" date="2019-06" db="EMBL/GenBank/DDBJ databases">
        <title>Sequencing the genomes of 1000 actinobacteria strains.</title>
        <authorList>
            <person name="Klenk H.-P."/>
        </authorList>
    </citation>
    <scope>NUCLEOTIDE SEQUENCE [LARGE SCALE GENOMIC DNA]</scope>
    <source>
        <strain evidence="10 11">DSM 20427</strain>
    </source>
</reference>
<evidence type="ECO:0000256" key="7">
    <source>
        <dbReference type="ARBA" id="ARBA00048696"/>
    </source>
</evidence>
<gene>
    <name evidence="10" type="ORF">FHX68_2133</name>
</gene>
<dbReference type="InterPro" id="IPR003812">
    <property type="entry name" value="Fido"/>
</dbReference>